<dbReference type="Gene3D" id="2.40.10.10">
    <property type="entry name" value="Trypsin-like serine proteases"/>
    <property type="match status" value="1"/>
</dbReference>
<dbReference type="Gene3D" id="2.40.50.140">
    <property type="entry name" value="Nucleic acid-binding proteins"/>
    <property type="match status" value="1"/>
</dbReference>
<dbReference type="Ensembl" id="ENSECAT00000121690.1">
    <property type="protein sequence ID" value="ENSECAP00000083729.1"/>
    <property type="gene ID" value="ENSECAG00000004023.4"/>
</dbReference>
<evidence type="ECO:0000256" key="3">
    <source>
        <dbReference type="ARBA" id="ARBA00022705"/>
    </source>
</evidence>
<dbReference type="InterPro" id="IPR009003">
    <property type="entry name" value="Peptidase_S1_PA"/>
</dbReference>
<accession>A0A9L0T9B7</accession>
<evidence type="ECO:0000256" key="11">
    <source>
        <dbReference type="PROSITE-ProRule" id="PRU00252"/>
    </source>
</evidence>
<reference evidence="13" key="3">
    <citation type="submission" date="2025-09" db="UniProtKB">
        <authorList>
            <consortium name="Ensembl"/>
        </authorList>
    </citation>
    <scope>IDENTIFICATION</scope>
    <source>
        <strain evidence="13">Thoroughbred</strain>
    </source>
</reference>
<keyword evidence="8" id="KW-1135">Mitochondrion nucleoid</keyword>
<dbReference type="CDD" id="cd04496">
    <property type="entry name" value="SSB_OBF"/>
    <property type="match status" value="1"/>
</dbReference>
<dbReference type="SUPFAM" id="SSF50249">
    <property type="entry name" value="Nucleic acid-binding proteins"/>
    <property type="match status" value="1"/>
</dbReference>
<comment type="subcellular location">
    <subcellularLocation>
        <location evidence="1">Mitochondrion matrix</location>
        <location evidence="1">Mitochondrion nucleoid</location>
    </subcellularLocation>
</comment>
<dbReference type="Proteomes" id="UP000002281">
    <property type="component" value="Chromosome 4"/>
</dbReference>
<dbReference type="GO" id="GO:0004252">
    <property type="term" value="F:serine-type endopeptidase activity"/>
    <property type="evidence" value="ECO:0007669"/>
    <property type="project" value="InterPro"/>
</dbReference>
<keyword evidence="3" id="KW-0235">DNA replication</keyword>
<evidence type="ECO:0000256" key="2">
    <source>
        <dbReference type="ARBA" id="ARBA00019399"/>
    </source>
</evidence>
<evidence type="ECO:0000256" key="5">
    <source>
        <dbReference type="ARBA" id="ARBA00023125"/>
    </source>
</evidence>
<dbReference type="InterPro" id="IPR001314">
    <property type="entry name" value="Peptidase_S1A"/>
</dbReference>
<protein>
    <recommendedName>
        <fullName evidence="2">Single-stranded DNA-binding protein, mitochondrial</fullName>
    </recommendedName>
</protein>
<dbReference type="NCBIfam" id="TIGR00621">
    <property type="entry name" value="ssb"/>
    <property type="match status" value="1"/>
</dbReference>
<evidence type="ECO:0000256" key="8">
    <source>
        <dbReference type="ARBA" id="ARBA00023271"/>
    </source>
</evidence>
<dbReference type="GO" id="GO:0003697">
    <property type="term" value="F:single-stranded DNA binding"/>
    <property type="evidence" value="ECO:0007669"/>
    <property type="project" value="InterPro"/>
</dbReference>
<dbReference type="PRINTS" id="PR00722">
    <property type="entry name" value="CHYMOTRYPSIN"/>
</dbReference>
<dbReference type="PROSITE" id="PS50240">
    <property type="entry name" value="TRYPSIN_DOM"/>
    <property type="match status" value="1"/>
</dbReference>
<evidence type="ECO:0000313" key="14">
    <source>
        <dbReference type="Proteomes" id="UP000002281"/>
    </source>
</evidence>
<gene>
    <name evidence="13" type="primary">SSBP1</name>
</gene>
<dbReference type="GeneTree" id="ENSGT01020000230389"/>
<dbReference type="SUPFAM" id="SSF50494">
    <property type="entry name" value="Trypsin-like serine proteases"/>
    <property type="match status" value="1"/>
</dbReference>
<name>A0A9L0T9B7_HORSE</name>
<keyword evidence="5 11" id="KW-0238">DNA-binding</keyword>
<keyword evidence="7" id="KW-1015">Disulfide bond</keyword>
<organism evidence="13 14">
    <name type="scientific">Equus caballus</name>
    <name type="common">Horse</name>
    <dbReference type="NCBI Taxonomy" id="9796"/>
    <lineage>
        <taxon>Eukaryota</taxon>
        <taxon>Metazoa</taxon>
        <taxon>Chordata</taxon>
        <taxon>Craniata</taxon>
        <taxon>Vertebrata</taxon>
        <taxon>Euteleostomi</taxon>
        <taxon>Mammalia</taxon>
        <taxon>Eutheria</taxon>
        <taxon>Laurasiatheria</taxon>
        <taxon>Perissodactyla</taxon>
        <taxon>Equidae</taxon>
        <taxon>Equus</taxon>
    </lineage>
</organism>
<comment type="subunit">
    <text evidence="10">Homotetramer. Interacts with MPG/AAG, through inhibition of its glycosylase activity it potentially prevents formation of DNA breaks in ssDNA, ensuring that base removal primarily occurs in dsDNA. Interacts with POLDIP2. Interacts with PRIMPOL.</text>
</comment>
<dbReference type="PROSITE" id="PS50935">
    <property type="entry name" value="SSB"/>
    <property type="match status" value="1"/>
</dbReference>
<dbReference type="FunFam" id="2.40.50.140:FF:000129">
    <property type="entry name" value="Single-stranded DNA-binding protein 1, mitochondrial"/>
    <property type="match status" value="1"/>
</dbReference>
<evidence type="ECO:0000256" key="10">
    <source>
        <dbReference type="ARBA" id="ARBA00046712"/>
    </source>
</evidence>
<evidence type="ECO:0000256" key="6">
    <source>
        <dbReference type="ARBA" id="ARBA00023128"/>
    </source>
</evidence>
<sequence length="365" mass="41362">MFRRPVLQVLHQFVRHESEIASSLVLERSLNRVQLLGRVGQDPVMRQVEGKNPVTIFSLATNEMWRSGESEAYQMGDVSQKTTWHRISVFRPGLRDVAYQYVKKGSRIYVEGKVDYGEYTDKNNVRRQATTIIAGGISFVSRDREGENHLIHILHLNSGYQSCVGTLVAPQWVLTAAHCFLPDLQVIFHGGSRNSQVFPGEILPYEEIIIHPNFTVTSPKNDLMLIKLSISLTFFSSQIFQLPTLKKNPIKDCLIHTWLQNEFGHRHGNVHSIKAQINSDLNCKIFLGEKFLEDFFCFGDILGSKEQCQVVTAAPAICGRELQGIMSWANGCILTGHSVVFTDLYSYTPWINNIISTKQADIELH</sequence>
<dbReference type="GO" id="GO:0006508">
    <property type="term" value="P:proteolysis"/>
    <property type="evidence" value="ECO:0007669"/>
    <property type="project" value="InterPro"/>
</dbReference>
<dbReference type="InterPro" id="IPR018114">
    <property type="entry name" value="TRYPSIN_HIS"/>
</dbReference>
<comment type="function">
    <text evidence="9">Binds preferentially and cooperatively to pyrimidine rich single-stranded DNA (ss-DNA). In vitro, required to maintain the copy number of mitochondrial DNA (mtDNA) and plays a crucial role during mtDNA replication by stimulating the activity of the replisome components POLG and TWNK at the replication fork. Promotes the activity of the gamma complex polymerase POLG, largely by organizing the template DNA and eliminating secondary structures to favor ss-DNA conformations that facilitate POLG activity. In addition it is able to promote the 5'-3' unwinding activity of the mtDNA helicase TWNK. May also function in mtDNA repair.</text>
</comment>
<keyword evidence="6" id="KW-0496">Mitochondrion</keyword>
<dbReference type="InterPro" id="IPR001254">
    <property type="entry name" value="Trypsin_dom"/>
</dbReference>
<dbReference type="InterPro" id="IPR043504">
    <property type="entry name" value="Peptidase_S1_PA_chymotrypsin"/>
</dbReference>
<evidence type="ECO:0000256" key="7">
    <source>
        <dbReference type="ARBA" id="ARBA00023157"/>
    </source>
</evidence>
<dbReference type="PROSITE" id="PS00134">
    <property type="entry name" value="TRYPSIN_HIS"/>
    <property type="match status" value="1"/>
</dbReference>
<feature type="domain" description="Peptidase S1" evidence="12">
    <location>
        <begin position="133"/>
        <end position="356"/>
    </location>
</feature>
<evidence type="ECO:0000256" key="4">
    <source>
        <dbReference type="ARBA" id="ARBA00022946"/>
    </source>
</evidence>
<dbReference type="HAMAP" id="MF_00984">
    <property type="entry name" value="SSB"/>
    <property type="match status" value="1"/>
</dbReference>
<dbReference type="Pfam" id="PF00436">
    <property type="entry name" value="SSB"/>
    <property type="match status" value="1"/>
</dbReference>
<dbReference type="SMART" id="SM00020">
    <property type="entry name" value="Tryp_SPc"/>
    <property type="match status" value="1"/>
</dbReference>
<evidence type="ECO:0000256" key="9">
    <source>
        <dbReference type="ARBA" id="ARBA00045894"/>
    </source>
</evidence>
<keyword evidence="4" id="KW-0809">Transit peptide</keyword>
<keyword evidence="14" id="KW-1185">Reference proteome</keyword>
<dbReference type="InterPro" id="IPR000424">
    <property type="entry name" value="Primosome_PriB/ssb"/>
</dbReference>
<dbReference type="Pfam" id="PF00089">
    <property type="entry name" value="Trypsin"/>
    <property type="match status" value="1"/>
</dbReference>
<dbReference type="GO" id="GO:0042645">
    <property type="term" value="C:mitochondrial nucleoid"/>
    <property type="evidence" value="ECO:0007669"/>
    <property type="project" value="UniProtKB-SubCell"/>
</dbReference>
<dbReference type="PANTHER" id="PTHR10302">
    <property type="entry name" value="SINGLE-STRANDED DNA-BINDING PROTEIN"/>
    <property type="match status" value="1"/>
</dbReference>
<evidence type="ECO:0000256" key="1">
    <source>
        <dbReference type="ARBA" id="ARBA00004436"/>
    </source>
</evidence>
<dbReference type="PANTHER" id="PTHR10302:SF0">
    <property type="entry name" value="SINGLE-STRANDED DNA-BINDING PROTEIN, MITOCHONDRIAL"/>
    <property type="match status" value="1"/>
</dbReference>
<proteinExistence type="inferred from homology"/>
<dbReference type="GO" id="GO:0006260">
    <property type="term" value="P:DNA replication"/>
    <property type="evidence" value="ECO:0007669"/>
    <property type="project" value="UniProtKB-KW"/>
</dbReference>
<dbReference type="InterPro" id="IPR011344">
    <property type="entry name" value="ssDNA-bd"/>
</dbReference>
<reference evidence="13" key="2">
    <citation type="submission" date="2025-08" db="UniProtKB">
        <authorList>
            <consortium name="Ensembl"/>
        </authorList>
    </citation>
    <scope>IDENTIFICATION</scope>
    <source>
        <strain evidence="13">Thoroughbred</strain>
    </source>
</reference>
<evidence type="ECO:0000259" key="12">
    <source>
        <dbReference type="PROSITE" id="PS50240"/>
    </source>
</evidence>
<reference evidence="13 14" key="1">
    <citation type="journal article" date="2009" name="Science">
        <title>Genome sequence, comparative analysis, and population genetics of the domestic horse.</title>
        <authorList>
            <consortium name="Broad Institute Genome Sequencing Platform"/>
            <consortium name="Broad Institute Whole Genome Assembly Team"/>
            <person name="Wade C.M."/>
            <person name="Giulotto E."/>
            <person name="Sigurdsson S."/>
            <person name="Zoli M."/>
            <person name="Gnerre S."/>
            <person name="Imsland F."/>
            <person name="Lear T.L."/>
            <person name="Adelson D.L."/>
            <person name="Bailey E."/>
            <person name="Bellone R.R."/>
            <person name="Bloecker H."/>
            <person name="Distl O."/>
            <person name="Edgar R.C."/>
            <person name="Garber M."/>
            <person name="Leeb T."/>
            <person name="Mauceli E."/>
            <person name="MacLeod J.N."/>
            <person name="Penedo M.C.T."/>
            <person name="Raison J.M."/>
            <person name="Sharpe T."/>
            <person name="Vogel J."/>
            <person name="Andersson L."/>
            <person name="Antczak D.F."/>
            <person name="Biagi T."/>
            <person name="Binns M.M."/>
            <person name="Chowdhary B.P."/>
            <person name="Coleman S.J."/>
            <person name="Della Valle G."/>
            <person name="Fryc S."/>
            <person name="Guerin G."/>
            <person name="Hasegawa T."/>
            <person name="Hill E.W."/>
            <person name="Jurka J."/>
            <person name="Kiialainen A."/>
            <person name="Lindgren G."/>
            <person name="Liu J."/>
            <person name="Magnani E."/>
            <person name="Mickelson J.R."/>
            <person name="Murray J."/>
            <person name="Nergadze S.G."/>
            <person name="Onofrio R."/>
            <person name="Pedroni S."/>
            <person name="Piras M.F."/>
            <person name="Raudsepp T."/>
            <person name="Rocchi M."/>
            <person name="Roeed K.H."/>
            <person name="Ryder O.A."/>
            <person name="Searle S."/>
            <person name="Skow L."/>
            <person name="Swinburne J.E."/>
            <person name="Syvaenen A.C."/>
            <person name="Tozaki T."/>
            <person name="Valberg S.J."/>
            <person name="Vaudin M."/>
            <person name="White J.R."/>
            <person name="Zody M.C."/>
            <person name="Lander E.S."/>
            <person name="Lindblad-Toh K."/>
        </authorList>
    </citation>
    <scope>NUCLEOTIDE SEQUENCE [LARGE SCALE GENOMIC DNA]</scope>
    <source>
        <strain evidence="13 14">Thoroughbred</strain>
    </source>
</reference>
<dbReference type="AlphaFoldDB" id="A0A9L0T9B7"/>
<dbReference type="InterPro" id="IPR012340">
    <property type="entry name" value="NA-bd_OB-fold"/>
</dbReference>
<evidence type="ECO:0000313" key="13">
    <source>
        <dbReference type="Ensembl" id="ENSECAP00000083729.1"/>
    </source>
</evidence>